<keyword evidence="1" id="KW-0812">Transmembrane</keyword>
<evidence type="ECO:0000313" key="2">
    <source>
        <dbReference type="EMBL" id="ADU13122.1"/>
    </source>
</evidence>
<gene>
    <name evidence="2" type="ordered locus">Astex_1456</name>
</gene>
<evidence type="ECO:0008006" key="4">
    <source>
        <dbReference type="Google" id="ProtNLM"/>
    </source>
</evidence>
<name>E8RPU9_ASTEC</name>
<protein>
    <recommendedName>
        <fullName evidence="4">Tryptophan-rich sensory protein</fullName>
    </recommendedName>
</protein>
<feature type="transmembrane region" description="Helical" evidence="1">
    <location>
        <begin position="185"/>
        <end position="204"/>
    </location>
</feature>
<dbReference type="AlphaFoldDB" id="E8RPU9"/>
<feature type="transmembrane region" description="Helical" evidence="1">
    <location>
        <begin position="57"/>
        <end position="80"/>
    </location>
</feature>
<organism evidence="2 3">
    <name type="scientific">Asticcacaulis excentricus (strain ATCC 15261 / DSM 4724 / KCTC 12464 / NCIMB 9791 / VKM B-1370 / CB 48)</name>
    <dbReference type="NCBI Taxonomy" id="573065"/>
    <lineage>
        <taxon>Bacteria</taxon>
        <taxon>Pseudomonadati</taxon>
        <taxon>Pseudomonadota</taxon>
        <taxon>Alphaproteobacteria</taxon>
        <taxon>Caulobacterales</taxon>
        <taxon>Caulobacteraceae</taxon>
        <taxon>Asticcacaulis</taxon>
    </lineage>
</organism>
<feature type="transmembrane region" description="Helical" evidence="1">
    <location>
        <begin position="92"/>
        <end position="113"/>
    </location>
</feature>
<dbReference type="EMBL" id="CP002395">
    <property type="protein sequence ID" value="ADU13122.1"/>
    <property type="molecule type" value="Genomic_DNA"/>
</dbReference>
<feature type="transmembrane region" description="Helical" evidence="1">
    <location>
        <begin position="211"/>
        <end position="229"/>
    </location>
</feature>
<reference evidence="3" key="1">
    <citation type="submission" date="2010-12" db="EMBL/GenBank/DDBJ databases">
        <title>Complete sequence of chromosome 1 of Asticcacaulis excentricus CB 48.</title>
        <authorList>
            <consortium name="US DOE Joint Genome Institute"/>
            <person name="Lucas S."/>
            <person name="Copeland A."/>
            <person name="Lapidus A."/>
            <person name="Cheng J.-F."/>
            <person name="Bruce D."/>
            <person name="Goodwin L."/>
            <person name="Pitluck S."/>
            <person name="Teshima H."/>
            <person name="Davenport K."/>
            <person name="Detter J.C."/>
            <person name="Han C."/>
            <person name="Tapia R."/>
            <person name="Land M."/>
            <person name="Hauser L."/>
            <person name="Jeffries C."/>
            <person name="Kyrpides N."/>
            <person name="Ivanova N."/>
            <person name="Ovchinnikova G."/>
            <person name="Brun Y.V."/>
            <person name="Woyke T."/>
        </authorList>
    </citation>
    <scope>NUCLEOTIDE SEQUENCE [LARGE SCALE GENOMIC DNA]</scope>
    <source>
        <strain evidence="3">ATCC 15261 / DSM 4724 / KCTC 12464 / NCIMB 9791 / VKM B-1370 / CB 48</strain>
    </source>
</reference>
<dbReference type="KEGG" id="aex:Astex_1456"/>
<dbReference type="STRING" id="573065.Astex_1456"/>
<evidence type="ECO:0000313" key="3">
    <source>
        <dbReference type="Proteomes" id="UP000001492"/>
    </source>
</evidence>
<evidence type="ECO:0000256" key="1">
    <source>
        <dbReference type="SAM" id="Phobius"/>
    </source>
</evidence>
<feature type="transmembrane region" description="Helical" evidence="1">
    <location>
        <begin position="235"/>
        <end position="254"/>
    </location>
</feature>
<dbReference type="RefSeq" id="WP_013478954.1">
    <property type="nucleotide sequence ID" value="NC_014816.1"/>
</dbReference>
<dbReference type="OrthoDB" id="5189031at2"/>
<proteinExistence type="predicted"/>
<keyword evidence="1" id="KW-1133">Transmembrane helix</keyword>
<feature type="transmembrane region" description="Helical" evidence="1">
    <location>
        <begin position="119"/>
        <end position="138"/>
    </location>
</feature>
<keyword evidence="3" id="KW-1185">Reference proteome</keyword>
<dbReference type="Proteomes" id="UP000001492">
    <property type="component" value="Chromosome 1"/>
</dbReference>
<accession>E8RPU9</accession>
<dbReference type="HOGENOM" id="CLU_067293_2_0_5"/>
<keyword evidence="1" id="KW-0472">Membrane</keyword>
<feature type="transmembrane region" description="Helical" evidence="1">
    <location>
        <begin position="150"/>
        <end position="179"/>
    </location>
</feature>
<sequence length="259" mass="27666">MARTITPKDSVSTGRVTVAGWLLLMLGLAQIFSGQVPEWLGIGRSVAEQSALTSHPLVPLGPAFAIWGVIYLWALVGAVWGIRHPDNAALKVAWPHTAVIWALNSAWSIWVPIHGIDWVSFGIITVSLTAGLTGLMRLKRLSLSKSETGFVVAPLALVTGWISAATVVNFTSALVAAGLQPDPRQVMVSLGFLLGLIAFAGIMLRLTRSRLYAVPLVWALGWVAAANVQRQDVPLMAFTAVIGIGLLLALALTVRRRIA</sequence>